<keyword evidence="1" id="KW-0812">Transmembrane</keyword>
<keyword evidence="3" id="KW-1185">Reference proteome</keyword>
<dbReference type="RefSeq" id="WP_343817246.1">
    <property type="nucleotide sequence ID" value="NZ_BAAAFA010000006.1"/>
</dbReference>
<keyword evidence="1" id="KW-1133">Transmembrane helix</keyword>
<reference evidence="2 3" key="1">
    <citation type="journal article" date="2019" name="Int. J. Syst. Evol. Microbiol.">
        <title>The Global Catalogue of Microorganisms (GCM) 10K type strain sequencing project: providing services to taxonomists for standard genome sequencing and annotation.</title>
        <authorList>
            <consortium name="The Broad Institute Genomics Platform"/>
            <consortium name="The Broad Institute Genome Sequencing Center for Infectious Disease"/>
            <person name="Wu L."/>
            <person name="Ma J."/>
        </authorList>
    </citation>
    <scope>NUCLEOTIDE SEQUENCE [LARGE SCALE GENOMIC DNA]</scope>
    <source>
        <strain evidence="2 3">JCM 15608</strain>
    </source>
</reference>
<comment type="caution">
    <text evidence="2">The sequence shown here is derived from an EMBL/GenBank/DDBJ whole genome shotgun (WGS) entry which is preliminary data.</text>
</comment>
<feature type="transmembrane region" description="Helical" evidence="1">
    <location>
        <begin position="27"/>
        <end position="44"/>
    </location>
</feature>
<feature type="transmembrane region" description="Helical" evidence="1">
    <location>
        <begin position="217"/>
        <end position="238"/>
    </location>
</feature>
<dbReference type="InterPro" id="IPR021913">
    <property type="entry name" value="DUF3526"/>
</dbReference>
<organism evidence="2 3">
    <name type="scientific">Colwellia asteriadis</name>
    <dbReference type="NCBI Taxonomy" id="517723"/>
    <lineage>
        <taxon>Bacteria</taxon>
        <taxon>Pseudomonadati</taxon>
        <taxon>Pseudomonadota</taxon>
        <taxon>Gammaproteobacteria</taxon>
        <taxon>Alteromonadales</taxon>
        <taxon>Colwelliaceae</taxon>
        <taxon>Colwellia</taxon>
    </lineage>
</organism>
<feature type="transmembrane region" description="Helical" evidence="1">
    <location>
        <begin position="250"/>
        <end position="271"/>
    </location>
</feature>
<feature type="transmembrane region" description="Helical" evidence="1">
    <location>
        <begin position="191"/>
        <end position="211"/>
    </location>
</feature>
<evidence type="ECO:0000313" key="3">
    <source>
        <dbReference type="Proteomes" id="UP001500021"/>
    </source>
</evidence>
<dbReference type="EMBL" id="BAAAFA010000006">
    <property type="protein sequence ID" value="GAA0817583.1"/>
    <property type="molecule type" value="Genomic_DNA"/>
</dbReference>
<sequence>MLNINKLSASILAFELKRLFHGAATKVSLLVFIISGLLAIYLGANSYKALRIDQVKSAIVFKKEREHIQQREQLPEMGSLAYYAHSPTAWQLSPWTALFVGQSQNNLVAMKVNALALQGQIYNKELINPSKHRTGGFDLGFILAYMLPILIGVLSVNLLSEERQSGRWRLLSAFANHSAKKLIWRALLQRFVLVSLIISLLFISSAVLLSLPFDGMFFTFLALSLTYTAFWFFVAALIMSLNKSSLYNSLAFIASWLVIAVLIPGFIHLGLSSQFTNAEPLKASTTQRLVLNDGWDQDKQAALEKFVQDYPQYREKIAYEADFHWKWYYAMQQLSDLSVAENWNTYIAEQQQKQSWLTRLSVLSPSLLFQMQLNKLAGSDTQAHSAYIDSVRQYHQQIREFIYPYLFNDTPVTSEDIDTFPLFAEQISIEKPQILPASTPLSDYAWLVLLGLTCVLAGVSRQRFNKLRVS</sequence>
<gene>
    <name evidence="2" type="ORF">GCM10009111_19020</name>
</gene>
<keyword evidence="1" id="KW-0472">Membrane</keyword>
<accession>A0ABN1L782</accession>
<proteinExistence type="predicted"/>
<dbReference type="Pfam" id="PF12040">
    <property type="entry name" value="DUF3526"/>
    <property type="match status" value="1"/>
</dbReference>
<evidence type="ECO:0000313" key="2">
    <source>
        <dbReference type="EMBL" id="GAA0817583.1"/>
    </source>
</evidence>
<protein>
    <recommendedName>
        <fullName evidence="4">DUF3526 domain-containing protein</fullName>
    </recommendedName>
</protein>
<name>A0ABN1L782_9GAMM</name>
<dbReference type="Proteomes" id="UP001500021">
    <property type="component" value="Unassembled WGS sequence"/>
</dbReference>
<feature type="transmembrane region" description="Helical" evidence="1">
    <location>
        <begin position="139"/>
        <end position="159"/>
    </location>
</feature>
<evidence type="ECO:0008006" key="4">
    <source>
        <dbReference type="Google" id="ProtNLM"/>
    </source>
</evidence>
<evidence type="ECO:0000256" key="1">
    <source>
        <dbReference type="SAM" id="Phobius"/>
    </source>
</evidence>